<evidence type="ECO:0000256" key="2">
    <source>
        <dbReference type="ARBA" id="ARBA00022857"/>
    </source>
</evidence>
<dbReference type="SUPFAM" id="SSF51735">
    <property type="entry name" value="NAD(P)-binding Rossmann-fold domains"/>
    <property type="match status" value="1"/>
</dbReference>
<dbReference type="InterPro" id="IPR036291">
    <property type="entry name" value="NAD(P)-bd_dom_sf"/>
</dbReference>
<evidence type="ECO:0000256" key="1">
    <source>
        <dbReference type="ARBA" id="ARBA00006328"/>
    </source>
</evidence>
<proteinExistence type="inferred from homology"/>
<gene>
    <name evidence="4" type="ORF">K491DRAFT_618463</name>
</gene>
<dbReference type="PANTHER" id="PTHR42748:SF11">
    <property type="entry name" value="NMRA-LIKE DOMAIN-CONTAINING PROTEIN"/>
    <property type="match status" value="1"/>
</dbReference>
<protein>
    <submittedName>
        <fullName evidence="4">NAD(P)-binding protein</fullName>
    </submittedName>
</protein>
<evidence type="ECO:0000313" key="4">
    <source>
        <dbReference type="EMBL" id="KAF2662013.1"/>
    </source>
</evidence>
<evidence type="ECO:0000259" key="3">
    <source>
        <dbReference type="Pfam" id="PF05368"/>
    </source>
</evidence>
<dbReference type="GO" id="GO:0005634">
    <property type="term" value="C:nucleus"/>
    <property type="evidence" value="ECO:0007669"/>
    <property type="project" value="TreeGrafter"/>
</dbReference>
<dbReference type="PANTHER" id="PTHR42748">
    <property type="entry name" value="NITROGEN METABOLITE REPRESSION PROTEIN NMRA FAMILY MEMBER"/>
    <property type="match status" value="1"/>
</dbReference>
<keyword evidence="2" id="KW-0521">NADP</keyword>
<organism evidence="4 5">
    <name type="scientific">Lophiostoma macrostomum CBS 122681</name>
    <dbReference type="NCBI Taxonomy" id="1314788"/>
    <lineage>
        <taxon>Eukaryota</taxon>
        <taxon>Fungi</taxon>
        <taxon>Dikarya</taxon>
        <taxon>Ascomycota</taxon>
        <taxon>Pezizomycotina</taxon>
        <taxon>Dothideomycetes</taxon>
        <taxon>Pleosporomycetidae</taxon>
        <taxon>Pleosporales</taxon>
        <taxon>Lophiostomataceae</taxon>
        <taxon>Lophiostoma</taxon>
    </lineage>
</organism>
<dbReference type="Gene3D" id="3.90.25.10">
    <property type="entry name" value="UDP-galactose 4-epimerase, domain 1"/>
    <property type="match status" value="1"/>
</dbReference>
<comment type="similarity">
    <text evidence="1">Belongs to the NmrA-type oxidoreductase family.</text>
</comment>
<reference evidence="4" key="1">
    <citation type="journal article" date="2020" name="Stud. Mycol.">
        <title>101 Dothideomycetes genomes: a test case for predicting lifestyles and emergence of pathogens.</title>
        <authorList>
            <person name="Haridas S."/>
            <person name="Albert R."/>
            <person name="Binder M."/>
            <person name="Bloem J."/>
            <person name="Labutti K."/>
            <person name="Salamov A."/>
            <person name="Andreopoulos B."/>
            <person name="Baker S."/>
            <person name="Barry K."/>
            <person name="Bills G."/>
            <person name="Bluhm B."/>
            <person name="Cannon C."/>
            <person name="Castanera R."/>
            <person name="Culley D."/>
            <person name="Daum C."/>
            <person name="Ezra D."/>
            <person name="Gonzalez J."/>
            <person name="Henrissat B."/>
            <person name="Kuo A."/>
            <person name="Liang C."/>
            <person name="Lipzen A."/>
            <person name="Lutzoni F."/>
            <person name="Magnuson J."/>
            <person name="Mondo S."/>
            <person name="Nolan M."/>
            <person name="Ohm R."/>
            <person name="Pangilinan J."/>
            <person name="Park H.-J."/>
            <person name="Ramirez L."/>
            <person name="Alfaro M."/>
            <person name="Sun H."/>
            <person name="Tritt A."/>
            <person name="Yoshinaga Y."/>
            <person name="Zwiers L.-H."/>
            <person name="Turgeon B."/>
            <person name="Goodwin S."/>
            <person name="Spatafora J."/>
            <person name="Crous P."/>
            <person name="Grigoriev I."/>
        </authorList>
    </citation>
    <scope>NUCLEOTIDE SEQUENCE</scope>
    <source>
        <strain evidence="4">CBS 122681</strain>
    </source>
</reference>
<dbReference type="Proteomes" id="UP000799324">
    <property type="component" value="Unassembled WGS sequence"/>
</dbReference>
<name>A0A6A6TSV1_9PLEO</name>
<dbReference type="InterPro" id="IPR008030">
    <property type="entry name" value="NmrA-like"/>
</dbReference>
<dbReference type="CDD" id="cd05251">
    <property type="entry name" value="NmrA_like_SDR_a"/>
    <property type="match status" value="1"/>
</dbReference>
<dbReference type="InterPro" id="IPR051164">
    <property type="entry name" value="NmrA-like_oxidored"/>
</dbReference>
<dbReference type="Pfam" id="PF05368">
    <property type="entry name" value="NmrA"/>
    <property type="match status" value="1"/>
</dbReference>
<keyword evidence="5" id="KW-1185">Reference proteome</keyword>
<dbReference type="EMBL" id="MU004291">
    <property type="protein sequence ID" value="KAF2662013.1"/>
    <property type="molecule type" value="Genomic_DNA"/>
</dbReference>
<feature type="domain" description="NmrA-like" evidence="3">
    <location>
        <begin position="3"/>
        <end position="300"/>
    </location>
</feature>
<sequence length="308" mass="34425">MSKKLLVVFGATGNQGGSIAEVVLDSPELSKQYSVRAITRSSSNPKVHALQAKGAEIVEADLGNPSSLKAALTGAHTVFAITTTQYGQDTRQIETQQAKALCEEAIAQKVEYIIWSSLSHPVKITDGKLSHIDFFDVKAEVEDYIRSLPIKSAFFAPGSFMQNFHDHMKPRPSPANDGTYVIGDLLYPDSVIPLIDITDTGKWVAAILAEPEKYEGKQFCAADRLYTMTEIAEIISQFTGTTVKYQNIPDDVFKGFLSKGYFEMHLLMRDYGYYGKNMKENVQWAKDQARGHLTTFEEWLKKEQYSLE</sequence>
<dbReference type="AlphaFoldDB" id="A0A6A6TSV1"/>
<accession>A0A6A6TSV1</accession>
<dbReference type="Gene3D" id="3.40.50.720">
    <property type="entry name" value="NAD(P)-binding Rossmann-like Domain"/>
    <property type="match status" value="1"/>
</dbReference>
<evidence type="ECO:0000313" key="5">
    <source>
        <dbReference type="Proteomes" id="UP000799324"/>
    </source>
</evidence>
<dbReference type="OrthoDB" id="300709at2759"/>